<organism evidence="12 13">
    <name type="scientific">Anaeromyxobacter diazotrophicus</name>
    <dbReference type="NCBI Taxonomy" id="2590199"/>
    <lineage>
        <taxon>Bacteria</taxon>
        <taxon>Pseudomonadati</taxon>
        <taxon>Myxococcota</taxon>
        <taxon>Myxococcia</taxon>
        <taxon>Myxococcales</taxon>
        <taxon>Cystobacterineae</taxon>
        <taxon>Anaeromyxobacteraceae</taxon>
        <taxon>Anaeromyxobacter</taxon>
    </lineage>
</organism>
<evidence type="ECO:0000256" key="9">
    <source>
        <dbReference type="ARBA" id="ARBA00022840"/>
    </source>
</evidence>
<dbReference type="PANTHER" id="PTHR44936:SF10">
    <property type="entry name" value="SENSOR PROTEIN RSTB"/>
    <property type="match status" value="1"/>
</dbReference>
<dbReference type="Pfam" id="PF02518">
    <property type="entry name" value="HATPase_c"/>
    <property type="match status" value="1"/>
</dbReference>
<dbReference type="Pfam" id="PF00512">
    <property type="entry name" value="HisKA"/>
    <property type="match status" value="1"/>
</dbReference>
<dbReference type="SUPFAM" id="SSF55874">
    <property type="entry name" value="ATPase domain of HSP90 chaperone/DNA topoisomerase II/histidine kinase"/>
    <property type="match status" value="1"/>
</dbReference>
<dbReference type="EMBL" id="BJTG01000004">
    <property type="protein sequence ID" value="GEJ57291.1"/>
    <property type="molecule type" value="Genomic_DNA"/>
</dbReference>
<evidence type="ECO:0000256" key="7">
    <source>
        <dbReference type="ARBA" id="ARBA00022741"/>
    </source>
</evidence>
<accession>A0A7I9VLL9</accession>
<dbReference type="EC" id="2.7.13.3" evidence="3"/>
<evidence type="ECO:0000259" key="11">
    <source>
        <dbReference type="PROSITE" id="PS50109"/>
    </source>
</evidence>
<dbReference type="GO" id="GO:0000155">
    <property type="term" value="F:phosphorelay sensor kinase activity"/>
    <property type="evidence" value="ECO:0007669"/>
    <property type="project" value="InterPro"/>
</dbReference>
<dbReference type="InterPro" id="IPR003594">
    <property type="entry name" value="HATPase_dom"/>
</dbReference>
<dbReference type="GO" id="GO:0005886">
    <property type="term" value="C:plasma membrane"/>
    <property type="evidence" value="ECO:0007669"/>
    <property type="project" value="UniProtKB-SubCell"/>
</dbReference>
<keyword evidence="6" id="KW-0808">Transferase</keyword>
<evidence type="ECO:0000256" key="2">
    <source>
        <dbReference type="ARBA" id="ARBA00004651"/>
    </source>
</evidence>
<name>A0A7I9VLL9_9BACT</name>
<feature type="transmembrane region" description="Helical" evidence="10">
    <location>
        <begin position="57"/>
        <end position="76"/>
    </location>
</feature>
<keyword evidence="5" id="KW-0597">Phosphoprotein</keyword>
<evidence type="ECO:0000256" key="1">
    <source>
        <dbReference type="ARBA" id="ARBA00000085"/>
    </source>
</evidence>
<feature type="transmembrane region" description="Helical" evidence="10">
    <location>
        <begin position="96"/>
        <end position="114"/>
    </location>
</feature>
<dbReference type="Proteomes" id="UP000503640">
    <property type="component" value="Unassembled WGS sequence"/>
</dbReference>
<dbReference type="Gene3D" id="1.10.287.130">
    <property type="match status" value="1"/>
</dbReference>
<evidence type="ECO:0000256" key="6">
    <source>
        <dbReference type="ARBA" id="ARBA00022679"/>
    </source>
</evidence>
<reference evidence="13" key="1">
    <citation type="journal article" date="2020" name="Appl. Environ. Microbiol.">
        <title>Diazotrophic Anaeromyxobacter Isolates from Soils.</title>
        <authorList>
            <person name="Masuda Y."/>
            <person name="Yamanaka H."/>
            <person name="Xu Z.X."/>
            <person name="Shiratori Y."/>
            <person name="Aono T."/>
            <person name="Amachi S."/>
            <person name="Senoo K."/>
            <person name="Itoh H."/>
        </authorList>
    </citation>
    <scope>NUCLEOTIDE SEQUENCE [LARGE SCALE GENOMIC DNA]</scope>
    <source>
        <strain evidence="13">R267</strain>
    </source>
</reference>
<evidence type="ECO:0000256" key="4">
    <source>
        <dbReference type="ARBA" id="ARBA00022475"/>
    </source>
</evidence>
<dbReference type="InterPro" id="IPR004358">
    <property type="entry name" value="Sig_transdc_His_kin-like_C"/>
</dbReference>
<dbReference type="SMART" id="SM00387">
    <property type="entry name" value="HATPase_c"/>
    <property type="match status" value="1"/>
</dbReference>
<evidence type="ECO:0000256" key="10">
    <source>
        <dbReference type="SAM" id="Phobius"/>
    </source>
</evidence>
<dbReference type="InterPro" id="IPR036890">
    <property type="entry name" value="HATPase_C_sf"/>
</dbReference>
<keyword evidence="7" id="KW-0547">Nucleotide-binding</keyword>
<dbReference type="RefSeq" id="WP_176064754.1">
    <property type="nucleotide sequence ID" value="NZ_BJTG01000004.1"/>
</dbReference>
<proteinExistence type="predicted"/>
<dbReference type="Gene3D" id="3.30.565.10">
    <property type="entry name" value="Histidine kinase-like ATPase, C-terminal domain"/>
    <property type="match status" value="1"/>
</dbReference>
<evidence type="ECO:0000313" key="12">
    <source>
        <dbReference type="EMBL" id="GEJ57291.1"/>
    </source>
</evidence>
<dbReference type="CDD" id="cd00082">
    <property type="entry name" value="HisKA"/>
    <property type="match status" value="1"/>
</dbReference>
<dbReference type="PRINTS" id="PR00344">
    <property type="entry name" value="BCTRLSENSOR"/>
</dbReference>
<evidence type="ECO:0000256" key="8">
    <source>
        <dbReference type="ARBA" id="ARBA00022777"/>
    </source>
</evidence>
<dbReference type="PANTHER" id="PTHR44936">
    <property type="entry name" value="SENSOR PROTEIN CREC"/>
    <property type="match status" value="1"/>
</dbReference>
<dbReference type="SUPFAM" id="SSF47384">
    <property type="entry name" value="Homodimeric domain of signal transducing histidine kinase"/>
    <property type="match status" value="1"/>
</dbReference>
<dbReference type="AlphaFoldDB" id="A0A7I9VLL9"/>
<keyword evidence="9" id="KW-0067">ATP-binding</keyword>
<evidence type="ECO:0000256" key="3">
    <source>
        <dbReference type="ARBA" id="ARBA00012438"/>
    </source>
</evidence>
<gene>
    <name evidence="12" type="ORF">AMYX_20320</name>
</gene>
<keyword evidence="10" id="KW-0812">Transmembrane</keyword>
<keyword evidence="10" id="KW-0472">Membrane</keyword>
<dbReference type="SMART" id="SM00388">
    <property type="entry name" value="HisKA"/>
    <property type="match status" value="1"/>
</dbReference>
<keyword evidence="10" id="KW-1133">Transmembrane helix</keyword>
<keyword evidence="13" id="KW-1185">Reference proteome</keyword>
<comment type="subcellular location">
    <subcellularLocation>
        <location evidence="2">Cell membrane</location>
        <topology evidence="2">Multi-pass membrane protein</topology>
    </subcellularLocation>
</comment>
<keyword evidence="8" id="KW-0418">Kinase</keyword>
<keyword evidence="4" id="KW-1003">Cell membrane</keyword>
<comment type="caution">
    <text evidence="12">The sequence shown here is derived from an EMBL/GenBank/DDBJ whole genome shotgun (WGS) entry which is preliminary data.</text>
</comment>
<feature type="transmembrane region" description="Helical" evidence="10">
    <location>
        <begin position="150"/>
        <end position="171"/>
    </location>
</feature>
<dbReference type="InterPro" id="IPR005467">
    <property type="entry name" value="His_kinase_dom"/>
</dbReference>
<dbReference type="InterPro" id="IPR003661">
    <property type="entry name" value="HisK_dim/P_dom"/>
</dbReference>
<feature type="transmembrane region" description="Helical" evidence="10">
    <location>
        <begin position="126"/>
        <end position="144"/>
    </location>
</feature>
<dbReference type="InterPro" id="IPR036097">
    <property type="entry name" value="HisK_dim/P_sf"/>
</dbReference>
<evidence type="ECO:0000256" key="5">
    <source>
        <dbReference type="ARBA" id="ARBA00022553"/>
    </source>
</evidence>
<dbReference type="PROSITE" id="PS50109">
    <property type="entry name" value="HIS_KIN"/>
    <property type="match status" value="1"/>
</dbReference>
<evidence type="ECO:0000313" key="13">
    <source>
        <dbReference type="Proteomes" id="UP000503640"/>
    </source>
</evidence>
<sequence length="458" mass="48536">MSTPAGSLEAAAPSAAREPVWPHVRGGQPDRIKLSWLIKLHWGGIVGQSLAIVSARWVVGIDVPLLALFGILGFEVVENVGLELWLRRGGQVGERFIATAMFTDAFILTALLALSGGYSNPFSTMYLVNVALATVLLDAAWAWAMLGTSLALFGSLFGLHHLGVLQVLSSLDHAEIMSLHMQGMWVSFAVAAAFIVYVVARVQLALTQVEEALAAERSLSARKDKVASLATLAAGAAHELSTPLSTIAVVVKELMRSAEKSGASSSSLEDLALIREQVKRCRDILHHMSAQAGENAGEPIVELPLASWVDEAMAFLPDPTRVELRTDADLAAHAVAGPPRGLARALRSLLKNAVQASAPGKRVLLRVEVEGGAVRAQVIDQGCGMPQEILSRAGEPFFTTKVPGEGMGLGLFLTHTLAEQLGGNLELKSMPGSGTTATLKLPVTFRVPAAPQRRSEAP</sequence>
<dbReference type="InterPro" id="IPR050980">
    <property type="entry name" value="2C_sensor_his_kinase"/>
</dbReference>
<dbReference type="GO" id="GO:0005524">
    <property type="term" value="F:ATP binding"/>
    <property type="evidence" value="ECO:0007669"/>
    <property type="project" value="UniProtKB-KW"/>
</dbReference>
<comment type="catalytic activity">
    <reaction evidence="1">
        <text>ATP + protein L-histidine = ADP + protein N-phospho-L-histidine.</text>
        <dbReference type="EC" id="2.7.13.3"/>
    </reaction>
</comment>
<feature type="transmembrane region" description="Helical" evidence="10">
    <location>
        <begin position="183"/>
        <end position="200"/>
    </location>
</feature>
<feature type="domain" description="Histidine kinase" evidence="11">
    <location>
        <begin position="235"/>
        <end position="445"/>
    </location>
</feature>
<protein>
    <recommendedName>
        <fullName evidence="3">histidine kinase</fullName>
        <ecNumber evidence="3">2.7.13.3</ecNumber>
    </recommendedName>
</protein>